<evidence type="ECO:0000313" key="2">
    <source>
        <dbReference type="Proteomes" id="UP000027073"/>
    </source>
</evidence>
<dbReference type="AlphaFoldDB" id="A0A067N7I2"/>
<name>A0A067N7I2_PLEO1</name>
<dbReference type="Proteomes" id="UP000027073">
    <property type="component" value="Unassembled WGS sequence"/>
</dbReference>
<protein>
    <submittedName>
        <fullName evidence="1">Uncharacterized protein</fullName>
    </submittedName>
</protein>
<proteinExistence type="predicted"/>
<dbReference type="HOGENOM" id="CLU_2832250_0_0_1"/>
<evidence type="ECO:0000313" key="1">
    <source>
        <dbReference type="EMBL" id="KDQ23983.1"/>
    </source>
</evidence>
<dbReference type="VEuPathDB" id="FungiDB:PLEOSDRAFT_162033"/>
<gene>
    <name evidence="1" type="ORF">PLEOSDRAFT_162033</name>
</gene>
<dbReference type="InParanoid" id="A0A067N7I2"/>
<sequence length="66" mass="7155">MASVTLDVMWWCDDTKRMIVRLDKRDAMKVMAAIAACNSGPRMTVISDTAFLPALTAIVGAEPLPS</sequence>
<dbReference type="EMBL" id="KL198012">
    <property type="protein sequence ID" value="KDQ23983.1"/>
    <property type="molecule type" value="Genomic_DNA"/>
</dbReference>
<dbReference type="OrthoDB" id="3265020at2759"/>
<accession>A0A067N7I2</accession>
<reference evidence="2" key="1">
    <citation type="journal article" date="2014" name="Proc. Natl. Acad. Sci. U.S.A.">
        <title>Extensive sampling of basidiomycete genomes demonstrates inadequacy of the white-rot/brown-rot paradigm for wood decay fungi.</title>
        <authorList>
            <person name="Riley R."/>
            <person name="Salamov A.A."/>
            <person name="Brown D.W."/>
            <person name="Nagy L.G."/>
            <person name="Floudas D."/>
            <person name="Held B.W."/>
            <person name="Levasseur A."/>
            <person name="Lombard V."/>
            <person name="Morin E."/>
            <person name="Otillar R."/>
            <person name="Lindquist E.A."/>
            <person name="Sun H."/>
            <person name="LaButti K.M."/>
            <person name="Schmutz J."/>
            <person name="Jabbour D."/>
            <person name="Luo H."/>
            <person name="Baker S.E."/>
            <person name="Pisabarro A.G."/>
            <person name="Walton J.D."/>
            <person name="Blanchette R.A."/>
            <person name="Henrissat B."/>
            <person name="Martin F."/>
            <person name="Cullen D."/>
            <person name="Hibbett D.S."/>
            <person name="Grigoriev I.V."/>
        </authorList>
    </citation>
    <scope>NUCLEOTIDE SEQUENCE [LARGE SCALE GENOMIC DNA]</scope>
    <source>
        <strain evidence="2">PC15</strain>
    </source>
</reference>
<organism evidence="1 2">
    <name type="scientific">Pleurotus ostreatus (strain PC15)</name>
    <name type="common">Oyster mushroom</name>
    <dbReference type="NCBI Taxonomy" id="1137138"/>
    <lineage>
        <taxon>Eukaryota</taxon>
        <taxon>Fungi</taxon>
        <taxon>Dikarya</taxon>
        <taxon>Basidiomycota</taxon>
        <taxon>Agaricomycotina</taxon>
        <taxon>Agaricomycetes</taxon>
        <taxon>Agaricomycetidae</taxon>
        <taxon>Agaricales</taxon>
        <taxon>Pleurotineae</taxon>
        <taxon>Pleurotaceae</taxon>
        <taxon>Pleurotus</taxon>
    </lineage>
</organism>